<dbReference type="RefSeq" id="WP_058861572.1">
    <property type="nucleotide sequence ID" value="NZ_LPXO01000003.1"/>
</dbReference>
<evidence type="ECO:0000256" key="1">
    <source>
        <dbReference type="ARBA" id="ARBA00004651"/>
    </source>
</evidence>
<keyword evidence="11" id="KW-1185">Reference proteome</keyword>
<feature type="transmembrane region" description="Helical" evidence="8">
    <location>
        <begin position="281"/>
        <end position="301"/>
    </location>
</feature>
<gene>
    <name evidence="10" type="ORF">AVJ23_07685</name>
</gene>
<dbReference type="InterPro" id="IPR004812">
    <property type="entry name" value="Efflux_drug-R_Bcr/CmlA"/>
</dbReference>
<feature type="transmembrane region" description="Helical" evidence="8">
    <location>
        <begin position="165"/>
        <end position="185"/>
    </location>
</feature>
<dbReference type="GO" id="GO:1990961">
    <property type="term" value="P:xenobiotic detoxification by transmembrane export across the plasma membrane"/>
    <property type="evidence" value="ECO:0007669"/>
    <property type="project" value="InterPro"/>
</dbReference>
<dbReference type="CDD" id="cd17320">
    <property type="entry name" value="MFS_MdfA_MDR_like"/>
    <property type="match status" value="1"/>
</dbReference>
<feature type="transmembrane region" description="Helical" evidence="8">
    <location>
        <begin position="47"/>
        <end position="65"/>
    </location>
</feature>
<feature type="transmembrane region" description="Helical" evidence="8">
    <location>
        <begin position="307"/>
        <end position="330"/>
    </location>
</feature>
<dbReference type="Proteomes" id="UP000054396">
    <property type="component" value="Unassembled WGS sequence"/>
</dbReference>
<feature type="transmembrane region" description="Helical" evidence="8">
    <location>
        <begin position="252"/>
        <end position="269"/>
    </location>
</feature>
<sequence>MSRNPSTPEFIAVIAMLVATIAFSIDAMLPALPQLAAELSPDAPNDAQLVVTSFVLGMGIGTLFTGPLSDAFGRKPVVLVAAGVYIAAALAATQAADLDMLLGARFLQGLGAAGPRVVALAIVRDRHAGRGMARIMSFVMMVFTLIPAIAPSLGAVLIHVSGWQAVFWAFALFSALSALWLMLRVPETLDPAHRRPLQLRTLWEAIREMAGHPTVRLAILVQGLAFGMLFATISTIQPIYDVTFGRADSFPLWFGAIAIVAMSASYLNARLVMQLGMRRLVSAMLSAQVVLSGAMLVVLQTPLEGTALFLVFVAWQTTLFFQAGMILGNLNAIAMEPMGHIAGMAASITGSVATIIAVLLAAPVGLAFDGTPVPLAIAVFVFTVIGVALMRLMTRIEAALPA</sequence>
<keyword evidence="8" id="KW-0997">Cell inner membrane</keyword>
<keyword evidence="5 8" id="KW-0812">Transmembrane</keyword>
<dbReference type="GO" id="GO:0005886">
    <property type="term" value="C:plasma membrane"/>
    <property type="evidence" value="ECO:0007669"/>
    <property type="project" value="UniProtKB-SubCell"/>
</dbReference>
<dbReference type="InterPro" id="IPR036259">
    <property type="entry name" value="MFS_trans_sf"/>
</dbReference>
<evidence type="ECO:0000256" key="6">
    <source>
        <dbReference type="ARBA" id="ARBA00022989"/>
    </source>
</evidence>
<dbReference type="InterPro" id="IPR005829">
    <property type="entry name" value="Sugar_transporter_CS"/>
</dbReference>
<comment type="similarity">
    <text evidence="2 8">Belongs to the major facilitator superfamily. Bcr/CmlA family.</text>
</comment>
<evidence type="ECO:0000256" key="4">
    <source>
        <dbReference type="ARBA" id="ARBA00022475"/>
    </source>
</evidence>
<dbReference type="PROSITE" id="PS50850">
    <property type="entry name" value="MFS"/>
    <property type="match status" value="1"/>
</dbReference>
<feature type="domain" description="Major facilitator superfamily (MFS) profile" evidence="9">
    <location>
        <begin position="10"/>
        <end position="398"/>
    </location>
</feature>
<dbReference type="Pfam" id="PF07690">
    <property type="entry name" value="MFS_1"/>
    <property type="match status" value="1"/>
</dbReference>
<keyword evidence="4" id="KW-1003">Cell membrane</keyword>
<dbReference type="PANTHER" id="PTHR23502:SF132">
    <property type="entry name" value="POLYAMINE TRANSPORTER 2-RELATED"/>
    <property type="match status" value="1"/>
</dbReference>
<dbReference type="AlphaFoldDB" id="A0A0W7WM44"/>
<evidence type="ECO:0000256" key="2">
    <source>
        <dbReference type="ARBA" id="ARBA00006236"/>
    </source>
</evidence>
<feature type="transmembrane region" description="Helical" evidence="8">
    <location>
        <begin position="217"/>
        <end position="240"/>
    </location>
</feature>
<feature type="transmembrane region" description="Helical" evidence="8">
    <location>
        <begin position="342"/>
        <end position="367"/>
    </location>
</feature>
<evidence type="ECO:0000313" key="10">
    <source>
        <dbReference type="EMBL" id="KUF11626.1"/>
    </source>
</evidence>
<feature type="transmembrane region" description="Helical" evidence="8">
    <location>
        <begin position="77"/>
        <end position="96"/>
    </location>
</feature>
<evidence type="ECO:0000256" key="3">
    <source>
        <dbReference type="ARBA" id="ARBA00022448"/>
    </source>
</evidence>
<reference evidence="10 11" key="1">
    <citation type="submission" date="2015-12" db="EMBL/GenBank/DDBJ databases">
        <authorList>
            <person name="Shamseldin A."/>
            <person name="Moawad H."/>
            <person name="Abd El-Rahim W.M."/>
            <person name="Sadowsky M.J."/>
        </authorList>
    </citation>
    <scope>NUCLEOTIDE SEQUENCE [LARGE SCALE GENOMIC DNA]</scope>
    <source>
        <strain evidence="10 11">SJ5A-1</strain>
    </source>
</reference>
<keyword evidence="7 8" id="KW-0472">Membrane</keyword>
<keyword evidence="6 8" id="KW-1133">Transmembrane helix</keyword>
<evidence type="ECO:0000256" key="5">
    <source>
        <dbReference type="ARBA" id="ARBA00022692"/>
    </source>
</evidence>
<dbReference type="InterPro" id="IPR011701">
    <property type="entry name" value="MFS"/>
</dbReference>
<dbReference type="STRING" id="1685382.AVJ23_07685"/>
<dbReference type="OrthoDB" id="9800416at2"/>
<proteinExistence type="inferred from homology"/>
<feature type="transmembrane region" description="Helical" evidence="8">
    <location>
        <begin position="12"/>
        <end position="32"/>
    </location>
</feature>
<feature type="transmembrane region" description="Helical" evidence="8">
    <location>
        <begin position="373"/>
        <end position="393"/>
    </location>
</feature>
<accession>A0A0W7WM44</accession>
<dbReference type="SUPFAM" id="SSF103473">
    <property type="entry name" value="MFS general substrate transporter"/>
    <property type="match status" value="1"/>
</dbReference>
<dbReference type="Gene3D" id="1.20.1720.10">
    <property type="entry name" value="Multidrug resistance protein D"/>
    <property type="match status" value="1"/>
</dbReference>
<evidence type="ECO:0000259" key="9">
    <source>
        <dbReference type="PROSITE" id="PS50850"/>
    </source>
</evidence>
<name>A0A0W7WM44_9RHOB</name>
<dbReference type="InterPro" id="IPR020846">
    <property type="entry name" value="MFS_dom"/>
</dbReference>
<comment type="subcellular location">
    <subcellularLocation>
        <location evidence="8">Cell inner membrane</location>
        <topology evidence="8">Multi-pass membrane protein</topology>
    </subcellularLocation>
    <subcellularLocation>
        <location evidence="1">Cell membrane</location>
        <topology evidence="1">Multi-pass membrane protein</topology>
    </subcellularLocation>
</comment>
<dbReference type="PANTHER" id="PTHR23502">
    <property type="entry name" value="MAJOR FACILITATOR SUPERFAMILY"/>
    <property type="match status" value="1"/>
</dbReference>
<evidence type="ECO:0000256" key="7">
    <source>
        <dbReference type="ARBA" id="ARBA00023136"/>
    </source>
</evidence>
<protein>
    <recommendedName>
        <fullName evidence="8">Bcr/CflA family efflux transporter</fullName>
    </recommendedName>
</protein>
<evidence type="ECO:0000313" key="11">
    <source>
        <dbReference type="Proteomes" id="UP000054396"/>
    </source>
</evidence>
<feature type="transmembrane region" description="Helical" evidence="8">
    <location>
        <begin position="102"/>
        <end position="123"/>
    </location>
</feature>
<dbReference type="NCBIfam" id="TIGR00710">
    <property type="entry name" value="efflux_Bcr_CflA"/>
    <property type="match status" value="1"/>
</dbReference>
<organism evidence="10 11">
    <name type="scientific">Pseudoponticoccus marisrubri</name>
    <dbReference type="NCBI Taxonomy" id="1685382"/>
    <lineage>
        <taxon>Bacteria</taxon>
        <taxon>Pseudomonadati</taxon>
        <taxon>Pseudomonadota</taxon>
        <taxon>Alphaproteobacteria</taxon>
        <taxon>Rhodobacterales</taxon>
        <taxon>Roseobacteraceae</taxon>
        <taxon>Pseudoponticoccus</taxon>
    </lineage>
</organism>
<dbReference type="EMBL" id="LPXO01000003">
    <property type="protein sequence ID" value="KUF11626.1"/>
    <property type="molecule type" value="Genomic_DNA"/>
</dbReference>
<dbReference type="GO" id="GO:0042910">
    <property type="term" value="F:xenobiotic transmembrane transporter activity"/>
    <property type="evidence" value="ECO:0007669"/>
    <property type="project" value="InterPro"/>
</dbReference>
<keyword evidence="3 8" id="KW-0813">Transport</keyword>
<evidence type="ECO:0000256" key="8">
    <source>
        <dbReference type="RuleBase" id="RU365088"/>
    </source>
</evidence>
<comment type="caution">
    <text evidence="10">The sequence shown here is derived from an EMBL/GenBank/DDBJ whole genome shotgun (WGS) entry which is preliminary data.</text>
</comment>
<feature type="transmembrane region" description="Helical" evidence="8">
    <location>
        <begin position="135"/>
        <end position="159"/>
    </location>
</feature>
<dbReference type="PROSITE" id="PS00216">
    <property type="entry name" value="SUGAR_TRANSPORT_1"/>
    <property type="match status" value="1"/>
</dbReference>